<name>A0ABV6VCA4_9ACTN</name>
<dbReference type="PRINTS" id="PR00164">
    <property type="entry name" value="ABC2TRNSPORT"/>
</dbReference>
<accession>A0ABV6VCA4</accession>
<dbReference type="PROSITE" id="PS51012">
    <property type="entry name" value="ABC_TM2"/>
    <property type="match status" value="1"/>
</dbReference>
<dbReference type="InterPro" id="IPR013525">
    <property type="entry name" value="ABC2_TM"/>
</dbReference>
<dbReference type="PANTHER" id="PTHR43229:SF2">
    <property type="entry name" value="NODULATION PROTEIN J"/>
    <property type="match status" value="1"/>
</dbReference>
<keyword evidence="2" id="KW-1185">Reference proteome</keyword>
<dbReference type="PANTHER" id="PTHR43229">
    <property type="entry name" value="NODULATION PROTEIN J"/>
    <property type="match status" value="1"/>
</dbReference>
<reference evidence="1 2" key="1">
    <citation type="submission" date="2024-09" db="EMBL/GenBank/DDBJ databases">
        <authorList>
            <person name="Lee S.D."/>
        </authorList>
    </citation>
    <scope>NUCLEOTIDE SEQUENCE [LARGE SCALE GENOMIC DNA]</scope>
    <source>
        <strain evidence="1 2">N1-1</strain>
    </source>
</reference>
<dbReference type="InterPro" id="IPR000412">
    <property type="entry name" value="ABC_2_transport"/>
</dbReference>
<protein>
    <submittedName>
        <fullName evidence="1">ABC transporter permease</fullName>
    </submittedName>
</protein>
<dbReference type="InterPro" id="IPR047817">
    <property type="entry name" value="ABC2_TM_bact-type"/>
</dbReference>
<dbReference type="EMBL" id="JBHEZX010000007">
    <property type="protein sequence ID" value="MFC1411346.1"/>
    <property type="molecule type" value="Genomic_DNA"/>
</dbReference>
<dbReference type="InterPro" id="IPR051784">
    <property type="entry name" value="Nod_factor_ABC_transporter"/>
</dbReference>
<dbReference type="Proteomes" id="UP001592582">
    <property type="component" value="Unassembled WGS sequence"/>
</dbReference>
<dbReference type="Pfam" id="PF01061">
    <property type="entry name" value="ABC2_membrane"/>
    <property type="match status" value="1"/>
</dbReference>
<comment type="caution">
    <text evidence="1">The sequence shown here is derived from an EMBL/GenBank/DDBJ whole genome shotgun (WGS) entry which is preliminary data.</text>
</comment>
<gene>
    <name evidence="1" type="ORF">ACEZDG_18945</name>
</gene>
<proteinExistence type="predicted"/>
<dbReference type="PIRSF" id="PIRSF006648">
    <property type="entry name" value="DrrB"/>
    <property type="match status" value="1"/>
</dbReference>
<organism evidence="1 2">
    <name type="scientific">Streptacidiphilus alkalitolerans</name>
    <dbReference type="NCBI Taxonomy" id="3342712"/>
    <lineage>
        <taxon>Bacteria</taxon>
        <taxon>Bacillati</taxon>
        <taxon>Actinomycetota</taxon>
        <taxon>Actinomycetes</taxon>
        <taxon>Kitasatosporales</taxon>
        <taxon>Streptomycetaceae</taxon>
        <taxon>Streptacidiphilus</taxon>
    </lineage>
</organism>
<sequence>MAVLTAPHPAAGASAGPRMLVERNLMIYRHTWALLVAEVFEPVLYLVSIGIGIGQLVGRVPGLGGPSGADVPYSAFVAPALLATAAMNGAMNETTFNMFSKLRTNHTYDSILATPMTVRDVAFGEVLWALLRGTLVTTGFLAVVTAFGLAHSPWILLVVPGAALVGFAFAAAGLAVVTYLRSWQDFQFIQLAMLPMFLFATTFYPLGVYPRWIQVVVECLPLYQSIELIRQPALGEIGPGLLLPVVYLLLMGLIGLRVALPRMQRVLLH</sequence>
<evidence type="ECO:0000313" key="1">
    <source>
        <dbReference type="EMBL" id="MFC1411346.1"/>
    </source>
</evidence>
<evidence type="ECO:0000313" key="2">
    <source>
        <dbReference type="Proteomes" id="UP001592582"/>
    </source>
</evidence>